<dbReference type="AlphaFoldDB" id="W9SGW5"/>
<proteinExistence type="predicted"/>
<dbReference type="Proteomes" id="UP000030645">
    <property type="component" value="Unassembled WGS sequence"/>
</dbReference>
<dbReference type="EMBL" id="KE346269">
    <property type="protein sequence ID" value="EXC31688.1"/>
    <property type="molecule type" value="Genomic_DNA"/>
</dbReference>
<sequence>MVVATLGFWYVRLSPSIKEIVARSGFSALADSLQISEIDGPLIYALAKWWWDTTHTSQYIPLSTLHSSAVMYLRTVSFKYMVVAMLGFRYVQLSPSVKEIVARSGFKL</sequence>
<organism evidence="1 2">
    <name type="scientific">Morus notabilis</name>
    <dbReference type="NCBI Taxonomy" id="981085"/>
    <lineage>
        <taxon>Eukaryota</taxon>
        <taxon>Viridiplantae</taxon>
        <taxon>Streptophyta</taxon>
        <taxon>Embryophyta</taxon>
        <taxon>Tracheophyta</taxon>
        <taxon>Spermatophyta</taxon>
        <taxon>Magnoliopsida</taxon>
        <taxon>eudicotyledons</taxon>
        <taxon>Gunneridae</taxon>
        <taxon>Pentapetalae</taxon>
        <taxon>rosids</taxon>
        <taxon>fabids</taxon>
        <taxon>Rosales</taxon>
        <taxon>Moraceae</taxon>
        <taxon>Moreae</taxon>
        <taxon>Morus</taxon>
    </lineage>
</organism>
<evidence type="ECO:0008006" key="3">
    <source>
        <dbReference type="Google" id="ProtNLM"/>
    </source>
</evidence>
<keyword evidence="2" id="KW-1185">Reference proteome</keyword>
<reference evidence="2" key="1">
    <citation type="submission" date="2013-01" db="EMBL/GenBank/DDBJ databases">
        <title>Draft Genome Sequence of a Mulberry Tree, Morus notabilis C.K. Schneid.</title>
        <authorList>
            <person name="He N."/>
            <person name="Zhao S."/>
        </authorList>
    </citation>
    <scope>NUCLEOTIDE SEQUENCE</scope>
</reference>
<gene>
    <name evidence="1" type="ORF">L484_008778</name>
</gene>
<evidence type="ECO:0000313" key="2">
    <source>
        <dbReference type="Proteomes" id="UP000030645"/>
    </source>
</evidence>
<protein>
    <recommendedName>
        <fullName evidence="3">Aminotransferase-like plant mobile domain-containing protein</fullName>
    </recommendedName>
</protein>
<accession>W9SGW5</accession>
<name>W9SGW5_9ROSA</name>
<evidence type="ECO:0000313" key="1">
    <source>
        <dbReference type="EMBL" id="EXC31688.1"/>
    </source>
</evidence>